<dbReference type="Gene3D" id="3.40.50.620">
    <property type="entry name" value="HUPs"/>
    <property type="match status" value="1"/>
</dbReference>
<dbReference type="InterPro" id="IPR014729">
    <property type="entry name" value="Rossmann-like_a/b/a_fold"/>
</dbReference>
<gene>
    <name evidence="3" type="ORF">SAMN04487948_102212</name>
</gene>
<dbReference type="PANTHER" id="PTHR43284">
    <property type="entry name" value="ASPARAGINE SYNTHETASE (GLUTAMINE-HYDROLYZING)"/>
    <property type="match status" value="1"/>
</dbReference>
<dbReference type="AlphaFoldDB" id="A0A1H8PC38"/>
<sequence>MTGICGAVGDVPSLDVLAEDLAYNGDERVDTFCTDDVGLASVSHPETRIRRPETDGDVVVRVWGSIWGDDTDDGYVTVEEDAETYCARRYREAGIGFLEGLNGNFAGALYDAEAGTLSLFTDRMGTRPIHYYRGDSAESDAADVATPEDSPFVFSTSIQSLPLHPDVSTDFDEDYLTEYFALKRPFGLKTPLTGVEKLHPGSVLTVDVDEGTTTTERYWTPHYDPVDAPREQFVERLAETIKRVVADRTRDDATHGLLLSGGSDSRLVLAAFDALDEPVRTYHLNEWENREARVAERAADVVGAEHTLLERDEGYQSRSLDTAPRFSNFVGYFNQHHAGGFAETFRAECDYLFTGHYGDMLFKGNHLRTPSVDLGPLGSFDLPTGRPIRGLDDFVSERVAPKPTYLTTARSPEDVYYDNVVQRGRTVVDHGVEYLSLREATVCSRYPITNGTSQFFYYATAQMLPAGTPFLDNRLVDLFLKIPPKQLLRGDLINRATDRLSPELASIPHGSGLVPISYPFAAQWTSELARGLVSRFRPHESTQRSDGPWSDHHGLIREHSFVREVIDDNEERIKSLPFLSWEGVKRCYDEHAAGENRMKELYSLVTFLQMPLLDRLGHDVDDRERTSQSGSFVSGDSIPGASSVSRLAND</sequence>
<evidence type="ECO:0000256" key="1">
    <source>
        <dbReference type="SAM" id="MobiDB-lite"/>
    </source>
</evidence>
<dbReference type="Pfam" id="PF00733">
    <property type="entry name" value="Asn_synthase"/>
    <property type="match status" value="1"/>
</dbReference>
<dbReference type="OrthoDB" id="8692at2157"/>
<dbReference type="GO" id="GO:0004066">
    <property type="term" value="F:asparagine synthase (glutamine-hydrolyzing) activity"/>
    <property type="evidence" value="ECO:0007669"/>
    <property type="project" value="InterPro"/>
</dbReference>
<dbReference type="Pfam" id="PF13537">
    <property type="entry name" value="GATase_7"/>
    <property type="match status" value="1"/>
</dbReference>
<dbReference type="InterPro" id="IPR029055">
    <property type="entry name" value="Ntn_hydrolases_N"/>
</dbReference>
<evidence type="ECO:0000313" key="3">
    <source>
        <dbReference type="EMBL" id="SEO39396.1"/>
    </source>
</evidence>
<dbReference type="InterPro" id="IPR001962">
    <property type="entry name" value="Asn_synthase"/>
</dbReference>
<organism evidence="3 4">
    <name type="scientific">Halogranum amylolyticum</name>
    <dbReference type="NCBI Taxonomy" id="660520"/>
    <lineage>
        <taxon>Archaea</taxon>
        <taxon>Methanobacteriati</taxon>
        <taxon>Methanobacteriota</taxon>
        <taxon>Stenosarchaea group</taxon>
        <taxon>Halobacteria</taxon>
        <taxon>Halobacteriales</taxon>
        <taxon>Haloferacaceae</taxon>
    </lineage>
</organism>
<feature type="compositionally biased region" description="Polar residues" evidence="1">
    <location>
        <begin position="627"/>
        <end position="650"/>
    </location>
</feature>
<dbReference type="InterPro" id="IPR051786">
    <property type="entry name" value="ASN_synthetase/amidase"/>
</dbReference>
<dbReference type="RefSeq" id="WP_089821344.1">
    <property type="nucleotide sequence ID" value="NZ_FODV01000002.1"/>
</dbReference>
<reference evidence="4" key="1">
    <citation type="submission" date="2016-10" db="EMBL/GenBank/DDBJ databases">
        <authorList>
            <person name="Varghese N."/>
            <person name="Submissions S."/>
        </authorList>
    </citation>
    <scope>NUCLEOTIDE SEQUENCE [LARGE SCALE GENOMIC DNA]</scope>
    <source>
        <strain evidence="4">CGMCC 1.10121</strain>
    </source>
</reference>
<dbReference type="InterPro" id="IPR017932">
    <property type="entry name" value="GATase_2_dom"/>
</dbReference>
<protein>
    <submittedName>
        <fullName evidence="3">Asparagine synthase (Glutamine-hydrolysing)</fullName>
    </submittedName>
</protein>
<dbReference type="SUPFAM" id="SSF52402">
    <property type="entry name" value="Adenine nucleotide alpha hydrolases-like"/>
    <property type="match status" value="1"/>
</dbReference>
<evidence type="ECO:0000313" key="4">
    <source>
        <dbReference type="Proteomes" id="UP000199126"/>
    </source>
</evidence>
<dbReference type="PANTHER" id="PTHR43284:SF1">
    <property type="entry name" value="ASPARAGINE SYNTHETASE"/>
    <property type="match status" value="1"/>
</dbReference>
<feature type="region of interest" description="Disordered" evidence="1">
    <location>
        <begin position="621"/>
        <end position="650"/>
    </location>
</feature>
<proteinExistence type="predicted"/>
<dbReference type="PROSITE" id="PS51278">
    <property type="entry name" value="GATASE_TYPE_2"/>
    <property type="match status" value="1"/>
</dbReference>
<evidence type="ECO:0000259" key="2">
    <source>
        <dbReference type="PROSITE" id="PS51278"/>
    </source>
</evidence>
<dbReference type="GO" id="GO:0006529">
    <property type="term" value="P:asparagine biosynthetic process"/>
    <property type="evidence" value="ECO:0007669"/>
    <property type="project" value="InterPro"/>
</dbReference>
<dbReference type="EMBL" id="FODV01000002">
    <property type="protein sequence ID" value="SEO39396.1"/>
    <property type="molecule type" value="Genomic_DNA"/>
</dbReference>
<dbReference type="Proteomes" id="UP000199126">
    <property type="component" value="Unassembled WGS sequence"/>
</dbReference>
<dbReference type="Gene3D" id="3.60.20.10">
    <property type="entry name" value="Glutamine Phosphoribosylpyrophosphate, subunit 1, domain 1"/>
    <property type="match status" value="1"/>
</dbReference>
<keyword evidence="4" id="KW-1185">Reference proteome</keyword>
<name>A0A1H8PC38_9EURY</name>
<accession>A0A1H8PC38</accession>
<feature type="domain" description="Glutamine amidotransferase type-2" evidence="2">
    <location>
        <begin position="1"/>
        <end position="209"/>
    </location>
</feature>
<dbReference type="SUPFAM" id="SSF56235">
    <property type="entry name" value="N-terminal nucleophile aminohydrolases (Ntn hydrolases)"/>
    <property type="match status" value="1"/>
</dbReference>